<feature type="domain" description="LysM" evidence="1">
    <location>
        <begin position="221"/>
        <end position="266"/>
    </location>
</feature>
<gene>
    <name evidence="2" type="ORF">HNV28_24690</name>
</gene>
<name>A0A7Y4MTF2_MYXXA</name>
<comment type="caution">
    <text evidence="2">The sequence shown here is derived from an EMBL/GenBank/DDBJ whole genome shotgun (WGS) entry which is preliminary data.</text>
</comment>
<protein>
    <submittedName>
        <fullName evidence="2">LysM peptidoglycan-binding domain-containing protein</fullName>
    </submittedName>
</protein>
<evidence type="ECO:0000259" key="1">
    <source>
        <dbReference type="PROSITE" id="PS51782"/>
    </source>
</evidence>
<accession>A0A7Y4MTF2</accession>
<dbReference type="InterPro" id="IPR018392">
    <property type="entry name" value="LysM"/>
</dbReference>
<proteinExistence type="predicted"/>
<dbReference type="AlphaFoldDB" id="A0A7Y4MTF2"/>
<reference evidence="2 3" key="1">
    <citation type="submission" date="2020-05" db="EMBL/GenBank/DDBJ databases">
        <authorList>
            <person name="Whitworth D."/>
        </authorList>
    </citation>
    <scope>NUCLEOTIDE SEQUENCE [LARGE SCALE GENOMIC DNA]</scope>
    <source>
        <strain evidence="2 3">AM005</strain>
    </source>
</reference>
<dbReference type="CDD" id="cd00118">
    <property type="entry name" value="LysM"/>
    <property type="match status" value="1"/>
</dbReference>
<dbReference type="Proteomes" id="UP000533080">
    <property type="component" value="Unassembled WGS sequence"/>
</dbReference>
<evidence type="ECO:0000313" key="3">
    <source>
        <dbReference type="Proteomes" id="UP000533080"/>
    </source>
</evidence>
<organism evidence="2 3">
    <name type="scientific">Myxococcus xanthus</name>
    <dbReference type="NCBI Taxonomy" id="34"/>
    <lineage>
        <taxon>Bacteria</taxon>
        <taxon>Pseudomonadati</taxon>
        <taxon>Myxococcota</taxon>
        <taxon>Myxococcia</taxon>
        <taxon>Myxococcales</taxon>
        <taxon>Cystobacterineae</taxon>
        <taxon>Myxococcaceae</taxon>
        <taxon>Myxococcus</taxon>
    </lineage>
</organism>
<dbReference type="Pfam" id="PF01476">
    <property type="entry name" value="LysM"/>
    <property type="match status" value="1"/>
</dbReference>
<sequence length="322" mass="35829">MFLHPCLKDGLREYIVLALHEGLPNGYTLVTPARGWALERRLRQFAQDSSNQRTLQSLVYIHGHRSGMRAPLPVDEVVRQAALLLDSGVLRLAQAPPREASVSPSFSVPQPACVPVPVEEPVWLRLQVVDDTTDVPIAGIQLRIQLDDQSEHQARTDSEGRIDLKGVPKGGADVLPDLEGATLDNTLALVRTGGPWSQQKPAKRGQAARVASAPRFLARVTQHRVIDGETLESVAEMYGLTVEELTRFNWNTTDAADIERHLILDVGCTRRGSRGQYVFTREDDPGILYVPRPEAVSRLPVEHSHILRVKRVPEPRHFLFSL</sequence>
<dbReference type="RefSeq" id="WP_171443509.1">
    <property type="nucleotide sequence ID" value="NZ_JABFNS010000099.1"/>
</dbReference>
<dbReference type="EMBL" id="JABFNT010000088">
    <property type="protein sequence ID" value="NOJ81492.1"/>
    <property type="molecule type" value="Genomic_DNA"/>
</dbReference>
<dbReference type="PROSITE" id="PS51782">
    <property type="entry name" value="LYSM"/>
    <property type="match status" value="1"/>
</dbReference>
<evidence type="ECO:0000313" key="2">
    <source>
        <dbReference type="EMBL" id="NOJ81492.1"/>
    </source>
</evidence>